<dbReference type="RefSeq" id="WP_007047865.1">
    <property type="nucleotide sequence ID" value="NZ_GG704769.1"/>
</dbReference>
<feature type="compositionally biased region" description="Basic and acidic residues" evidence="1">
    <location>
        <begin position="97"/>
        <end position="126"/>
    </location>
</feature>
<dbReference type="AlphaFoldDB" id="D1PQ35"/>
<dbReference type="eggNOG" id="COG0366">
    <property type="taxonomic scope" value="Bacteria"/>
</dbReference>
<feature type="compositionally biased region" description="Basic residues" evidence="1">
    <location>
        <begin position="1"/>
        <end position="10"/>
    </location>
</feature>
<dbReference type="InterPro" id="IPR006047">
    <property type="entry name" value="GH13_cat_dom"/>
</dbReference>
<protein>
    <submittedName>
        <fullName evidence="3">Alpha amylase, catalytic domain protein</fullName>
    </submittedName>
</protein>
<comment type="caution">
    <text evidence="3">The sequence shown here is derived from an EMBL/GenBank/DDBJ whole genome shotgun (WGS) entry which is preliminary data.</text>
</comment>
<dbReference type="Pfam" id="PF00128">
    <property type="entry name" value="Alpha-amylase"/>
    <property type="match status" value="1"/>
</dbReference>
<accession>D1PQ35</accession>
<dbReference type="PANTHER" id="PTHR10357:SF213">
    <property type="entry name" value="ALPHA AMYLASE CATALYTIC REGION"/>
    <property type="match status" value="1"/>
</dbReference>
<dbReference type="CDD" id="cd11324">
    <property type="entry name" value="AmyAc_Amylosucrase"/>
    <property type="match status" value="1"/>
</dbReference>
<proteinExistence type="predicted"/>
<dbReference type="GO" id="GO:0047669">
    <property type="term" value="F:amylosucrase activity"/>
    <property type="evidence" value="ECO:0007669"/>
    <property type="project" value="InterPro"/>
</dbReference>
<dbReference type="PANTHER" id="PTHR10357">
    <property type="entry name" value="ALPHA-AMYLASE FAMILY MEMBER"/>
    <property type="match status" value="1"/>
</dbReference>
<organism evidence="3 4">
    <name type="scientific">Subdoligranulum variabile DSM 15176</name>
    <dbReference type="NCBI Taxonomy" id="411471"/>
    <lineage>
        <taxon>Bacteria</taxon>
        <taxon>Bacillati</taxon>
        <taxon>Bacillota</taxon>
        <taxon>Clostridia</taxon>
        <taxon>Eubacteriales</taxon>
        <taxon>Oscillospiraceae</taxon>
        <taxon>Subdoligranulum</taxon>
    </lineage>
</organism>
<dbReference type="STRING" id="411471.SUBVAR_06503"/>
<feature type="domain" description="Glycosyl hydrolase family 13 catalytic" evidence="2">
    <location>
        <begin position="208"/>
        <end position="643"/>
    </location>
</feature>
<dbReference type="Proteomes" id="UP000003438">
    <property type="component" value="Unassembled WGS sequence"/>
</dbReference>
<dbReference type="SMART" id="SM00642">
    <property type="entry name" value="Aamy"/>
    <property type="match status" value="1"/>
</dbReference>
<dbReference type="Gene3D" id="3.90.400.10">
    <property type="entry name" value="Oligo-1,6-glucosidase, Domain 2"/>
    <property type="match status" value="1"/>
</dbReference>
<keyword evidence="4" id="KW-1185">Reference proteome</keyword>
<name>D1PQ35_9FIRM</name>
<dbReference type="GO" id="GO:0005975">
    <property type="term" value="P:carbohydrate metabolic process"/>
    <property type="evidence" value="ECO:0007669"/>
    <property type="project" value="InterPro"/>
</dbReference>
<evidence type="ECO:0000313" key="4">
    <source>
        <dbReference type="Proteomes" id="UP000003438"/>
    </source>
</evidence>
<dbReference type="Gene3D" id="3.20.20.80">
    <property type="entry name" value="Glycosidases"/>
    <property type="match status" value="1"/>
</dbReference>
<feature type="region of interest" description="Disordered" evidence="1">
    <location>
        <begin position="1"/>
        <end position="138"/>
    </location>
</feature>
<reference evidence="3" key="1">
    <citation type="submission" date="2009-12" db="EMBL/GenBank/DDBJ databases">
        <authorList>
            <person name="Weinstock G."/>
            <person name="Sodergren E."/>
            <person name="Clifton S."/>
            <person name="Fulton L."/>
            <person name="Fulton B."/>
            <person name="Courtney L."/>
            <person name="Fronick C."/>
            <person name="Harrison M."/>
            <person name="Strong C."/>
            <person name="Farmer C."/>
            <person name="Delahaunty K."/>
            <person name="Markovic C."/>
            <person name="Hall O."/>
            <person name="Minx P."/>
            <person name="Tomlinson C."/>
            <person name="Mitreva M."/>
            <person name="Nelson J."/>
            <person name="Hou S."/>
            <person name="Wollam A."/>
            <person name="Pepin K.H."/>
            <person name="Johnson M."/>
            <person name="Bhonagiri V."/>
            <person name="Nash W.E."/>
            <person name="Warren W."/>
            <person name="Chinwalla A."/>
            <person name="Mardis E.R."/>
            <person name="Wilson R.K."/>
        </authorList>
    </citation>
    <scope>NUCLEOTIDE SEQUENCE [LARGE SCALE GENOMIC DNA]</scope>
    <source>
        <strain evidence="3">DSM 15176</strain>
    </source>
</reference>
<evidence type="ECO:0000256" key="1">
    <source>
        <dbReference type="SAM" id="MobiDB-lite"/>
    </source>
</evidence>
<sequence length="749" mass="85024">MKSAKKRKAAAAKAAAARAKAPAKPAAPAPAEPVKETTPKAEAPKAEPEKTEAPKATPAAAEAPKAEAQPALKAAPAQEKLKAAPKQEQLHAAPAQEKLKAAPKQEKLKAAPKQEKLKAAPKKEALKAAPATSSAEDDAAFERRLARHYDELKWLYCELYHGDMQAFDYCVDMLRRAWADRKPALRAQDAAREANPDWYRRRDLLGMMMYTNAFAGTLKGVEEKLPYIQECGVNYLHLMPLLQSPKGRSDGGYAVADFRTVQPELGTMDDLEHLADACREKGMSLCLDFVMNHTSEDHEWARKARANEPGYRDRYFFYDNWDIPNEFEKTVPQVFPTTAPGSFTWLDDCQQVVMTNFYPYQWDLNYANPVVFNDMTENLLYLTNRGIDVIRLDAVPYIWKELGTSCRNLPQVHTLVRMMRMVCEIVCPSVLLLGEVVMEPAKVVPYFGTPEKPECHMLYNVTTMATTWNSLATADVSLLRHQMDTVCALPRDFLFLNYLRCHDDIGWGLDYPWLGARFGTNEVAHKKYLNDWFTGKWPGSDSRGELYNDDPTLGDARLCGTTASLCGVEAADFEKDPFKMERAISCDLMLHAWMLVQSGIPVLYSGDEIGQLNDYTYHDDPEKWDDSRYIHRGNFQWDLAELRHDTTTRQGKQFEGLRRLETIRAEEKAFDAQADVWTFDTGSSHVLGVGRWYQGHKLIAFFNFSPEFVHVSSWEKGPYDELMYGGHRDDLNDVELYPYGFAWFLHTED</sequence>
<dbReference type="InterPro" id="IPR017853">
    <property type="entry name" value="GH"/>
</dbReference>
<dbReference type="HOGENOM" id="CLU_022796_0_0_9"/>
<evidence type="ECO:0000259" key="2">
    <source>
        <dbReference type="SMART" id="SM00642"/>
    </source>
</evidence>
<dbReference type="CAZy" id="GH13">
    <property type="family name" value="Glycoside Hydrolase Family 13"/>
</dbReference>
<gene>
    <name evidence="3" type="ORF">SUBVAR_06503</name>
</gene>
<evidence type="ECO:0000313" key="3">
    <source>
        <dbReference type="EMBL" id="EFB75227.1"/>
    </source>
</evidence>
<feature type="compositionally biased region" description="Low complexity" evidence="1">
    <location>
        <begin position="11"/>
        <end position="24"/>
    </location>
</feature>
<dbReference type="SUPFAM" id="SSF51445">
    <property type="entry name" value="(Trans)glycosidases"/>
    <property type="match status" value="1"/>
</dbReference>
<feature type="compositionally biased region" description="Basic and acidic residues" evidence="1">
    <location>
        <begin position="33"/>
        <end position="53"/>
    </location>
</feature>
<dbReference type="EMBL" id="ACBY02000030">
    <property type="protein sequence ID" value="EFB75227.1"/>
    <property type="molecule type" value="Genomic_DNA"/>
</dbReference>
<feature type="compositionally biased region" description="Low complexity" evidence="1">
    <location>
        <begin position="54"/>
        <end position="96"/>
    </location>
</feature>
<dbReference type="InterPro" id="IPR045857">
    <property type="entry name" value="O16G_dom_2"/>
</dbReference>
<dbReference type="InterPro" id="IPR044077">
    <property type="entry name" value="Amylosucrase"/>
</dbReference>
<dbReference type="Gene3D" id="1.10.1740.10">
    <property type="match status" value="1"/>
</dbReference>